<dbReference type="NCBIfam" id="TIGR01494">
    <property type="entry name" value="ATPase_P-type"/>
    <property type="match status" value="1"/>
</dbReference>
<dbReference type="SUPFAM" id="SSF81665">
    <property type="entry name" value="Calcium ATPase, transmembrane domain M"/>
    <property type="match status" value="1"/>
</dbReference>
<dbReference type="Gene3D" id="2.70.150.10">
    <property type="entry name" value="Calcium-transporting ATPase, cytoplasmic transduction domain A"/>
    <property type="match status" value="1"/>
</dbReference>
<accession>A0ABV0F4V8</accession>
<evidence type="ECO:0000256" key="1">
    <source>
        <dbReference type="ARBA" id="ARBA00004141"/>
    </source>
</evidence>
<dbReference type="PANTHER" id="PTHR43079:SF1">
    <property type="entry name" value="CADMIUM_ZINC-TRANSPORTING ATPASE HMA1, CHLOROPLASTIC-RELATED"/>
    <property type="match status" value="1"/>
</dbReference>
<evidence type="ECO:0000256" key="7">
    <source>
        <dbReference type="ARBA" id="ARBA00022842"/>
    </source>
</evidence>
<evidence type="ECO:0000256" key="4">
    <source>
        <dbReference type="ARBA" id="ARBA00022723"/>
    </source>
</evidence>
<evidence type="ECO:0000313" key="14">
    <source>
        <dbReference type="Proteomes" id="UP001429357"/>
    </source>
</evidence>
<keyword evidence="6 11" id="KW-0067">ATP-binding</keyword>
<evidence type="ECO:0000256" key="10">
    <source>
        <dbReference type="ARBA" id="ARBA00023136"/>
    </source>
</evidence>
<keyword evidence="5 11" id="KW-0547">Nucleotide-binding</keyword>
<feature type="transmembrane region" description="Helical" evidence="11">
    <location>
        <begin position="66"/>
        <end position="97"/>
    </location>
</feature>
<evidence type="ECO:0000256" key="2">
    <source>
        <dbReference type="ARBA" id="ARBA00006024"/>
    </source>
</evidence>
<feature type="transmembrane region" description="Helical" evidence="11">
    <location>
        <begin position="576"/>
        <end position="595"/>
    </location>
</feature>
<dbReference type="PANTHER" id="PTHR43079">
    <property type="entry name" value="PROBABLE CADMIUM/ZINC-TRANSPORTING ATPASE HMA1"/>
    <property type="match status" value="1"/>
</dbReference>
<dbReference type="PROSITE" id="PS00154">
    <property type="entry name" value="ATPASE_E1_E2"/>
    <property type="match status" value="1"/>
</dbReference>
<dbReference type="NCBIfam" id="TIGR01525">
    <property type="entry name" value="ATPase-IB_hvy"/>
    <property type="match status" value="1"/>
</dbReference>
<dbReference type="InterPro" id="IPR059000">
    <property type="entry name" value="ATPase_P-type_domA"/>
</dbReference>
<comment type="subcellular location">
    <subcellularLocation>
        <location evidence="11">Cell membrane</location>
    </subcellularLocation>
    <subcellularLocation>
        <location evidence="1">Membrane</location>
        <topology evidence="1">Multi-pass membrane protein</topology>
    </subcellularLocation>
</comment>
<name>A0ABV0F4V8_9ENTE</name>
<dbReference type="InterPro" id="IPR008250">
    <property type="entry name" value="ATPase_P-typ_transduc_dom_A_sf"/>
</dbReference>
<dbReference type="InterPro" id="IPR023214">
    <property type="entry name" value="HAD_sf"/>
</dbReference>
<comment type="similarity">
    <text evidence="2 11">Belongs to the cation transport ATPase (P-type) (TC 3.A.3) family. Type IB subfamily.</text>
</comment>
<evidence type="ECO:0000256" key="8">
    <source>
        <dbReference type="ARBA" id="ARBA00022967"/>
    </source>
</evidence>
<organism evidence="13 14">
    <name type="scientific">Enterococcus diestrammenae</name>
    <dbReference type="NCBI Taxonomy" id="1155073"/>
    <lineage>
        <taxon>Bacteria</taxon>
        <taxon>Bacillati</taxon>
        <taxon>Bacillota</taxon>
        <taxon>Bacilli</taxon>
        <taxon>Lactobacillales</taxon>
        <taxon>Enterococcaceae</taxon>
        <taxon>Enterococcus</taxon>
    </lineage>
</organism>
<dbReference type="Pfam" id="PF00122">
    <property type="entry name" value="E1-E2_ATPase"/>
    <property type="match status" value="1"/>
</dbReference>
<dbReference type="InterPro" id="IPR001757">
    <property type="entry name" value="P_typ_ATPase"/>
</dbReference>
<dbReference type="InterPro" id="IPR023298">
    <property type="entry name" value="ATPase_P-typ_TM_dom_sf"/>
</dbReference>
<dbReference type="Proteomes" id="UP001429357">
    <property type="component" value="Unassembled WGS sequence"/>
</dbReference>
<evidence type="ECO:0000256" key="11">
    <source>
        <dbReference type="RuleBase" id="RU362081"/>
    </source>
</evidence>
<dbReference type="PROSITE" id="PS01229">
    <property type="entry name" value="COF_2"/>
    <property type="match status" value="1"/>
</dbReference>
<dbReference type="SFLD" id="SFLDS00003">
    <property type="entry name" value="Haloacid_Dehalogenase"/>
    <property type="match status" value="1"/>
</dbReference>
<sequence>MGKDEKRAWLSTLLCLAFMIAGRIAQAMALTWFPLLFIIAIIFGGWKQTSEGLQELIHKQTLNVDLLMALAAIGACIIGNWFEGAMLTFIFCLSGFLEEYTTNKSRKEITALMNLQPTLALKYFPDGSLEEVPVEEVAVGDLLMVPKGGTIPIDGIITKGNSPINEAAINGESLPAEKTVGAEVYGGTLNLGNALTVKVRTVASDTVMAKIVKLVEEAENQPTKTATFINKIENIYVKMVLIAVPLMIFLPYFFLGWSWHESFYRGMVLLVVASPCALVASATPATLAAISAGAKNGILVKGGAALERLSHLRAITFDKTGTLTEGRPVVTDAVFIEDSLLVRQMLLAMESQTTHPLSTAIIDYLSETTPLEENWQDLPVEEVTGFGLQCQLEGQLWRVGKYQFADQQAQPLSKKQESQIQQLLASGKTLIYLTRAGQLLAFLALQDVAKPEAYQVINYFKDQKIYTSMLTGDNYETASVISRNLGLDAFQANCLPEDKAKIIAELGETHGVNVMVGDGINDAPALANAAIGVAMGEGTDLAVDVADMVLMKNDLRKLQMAHQHAQKLERVIKQNIIFSIGVILLLILSNFVQILTLPLGVIGHEGSTILVILNGLRLLRMKSIPESNHACAPCPLQSSTKKEPKIV</sequence>
<dbReference type="Gene3D" id="3.40.1110.10">
    <property type="entry name" value="Calcium-transporting ATPase, cytoplasmic domain N"/>
    <property type="match status" value="1"/>
</dbReference>
<evidence type="ECO:0000313" key="13">
    <source>
        <dbReference type="EMBL" id="MEO1782097.1"/>
    </source>
</evidence>
<dbReference type="CDD" id="cd07551">
    <property type="entry name" value="P-type_ATPase_HM_ZosA_PfeT-like"/>
    <property type="match status" value="1"/>
</dbReference>
<dbReference type="PRINTS" id="PR00119">
    <property type="entry name" value="CATATPASE"/>
</dbReference>
<feature type="transmembrane region" description="Helical" evidence="11">
    <location>
        <begin position="267"/>
        <end position="290"/>
    </location>
</feature>
<dbReference type="SFLD" id="SFLDG00002">
    <property type="entry name" value="C1.7:_P-type_atpase_like"/>
    <property type="match status" value="1"/>
</dbReference>
<dbReference type="InterPro" id="IPR036412">
    <property type="entry name" value="HAD-like_sf"/>
</dbReference>
<evidence type="ECO:0000256" key="5">
    <source>
        <dbReference type="ARBA" id="ARBA00022741"/>
    </source>
</evidence>
<feature type="transmembrane region" description="Helical" evidence="11">
    <location>
        <begin position="29"/>
        <end position="46"/>
    </location>
</feature>
<protein>
    <submittedName>
        <fullName evidence="13">Cd2+/Zn2+-exporting ATPase</fullName>
    </submittedName>
</protein>
<dbReference type="RefSeq" id="WP_161870468.1">
    <property type="nucleotide sequence ID" value="NZ_MAEI02000001.1"/>
</dbReference>
<keyword evidence="10 11" id="KW-0472">Membrane</keyword>
<dbReference type="InterPro" id="IPR023299">
    <property type="entry name" value="ATPase_P-typ_cyto_dom_N"/>
</dbReference>
<evidence type="ECO:0000256" key="3">
    <source>
        <dbReference type="ARBA" id="ARBA00022692"/>
    </source>
</evidence>
<comment type="caution">
    <text evidence="13">The sequence shown here is derived from an EMBL/GenBank/DDBJ whole genome shotgun (WGS) entry which is preliminary data.</text>
</comment>
<dbReference type="InterPro" id="IPR027256">
    <property type="entry name" value="P-typ_ATPase_IB"/>
</dbReference>
<dbReference type="InterPro" id="IPR051949">
    <property type="entry name" value="Cation_Transport_ATPase"/>
</dbReference>
<keyword evidence="3 11" id="KW-0812">Transmembrane</keyword>
<evidence type="ECO:0000256" key="6">
    <source>
        <dbReference type="ARBA" id="ARBA00022840"/>
    </source>
</evidence>
<gene>
    <name evidence="13" type="ORF">BAU18_001690</name>
</gene>
<dbReference type="SUPFAM" id="SSF81653">
    <property type="entry name" value="Calcium ATPase, transduction domain A"/>
    <property type="match status" value="1"/>
</dbReference>
<keyword evidence="7" id="KW-0460">Magnesium</keyword>
<keyword evidence="4 11" id="KW-0479">Metal-binding</keyword>
<keyword evidence="14" id="KW-1185">Reference proteome</keyword>
<dbReference type="Pfam" id="PF00702">
    <property type="entry name" value="Hydrolase"/>
    <property type="match status" value="1"/>
</dbReference>
<feature type="transmembrane region" description="Helical" evidence="11">
    <location>
        <begin position="235"/>
        <end position="255"/>
    </location>
</feature>
<reference evidence="13" key="1">
    <citation type="submission" date="2016-06" db="EMBL/GenBank/DDBJ databases">
        <authorList>
            <person name="Van Tyne D."/>
        </authorList>
    </citation>
    <scope>NUCLEOTIDE SEQUENCE</scope>
    <source>
        <strain evidence="13">JM9A</strain>
    </source>
</reference>
<feature type="domain" description="P-type ATPase A" evidence="12">
    <location>
        <begin position="116"/>
        <end position="216"/>
    </location>
</feature>
<keyword evidence="8" id="KW-1278">Translocase</keyword>
<evidence type="ECO:0000259" key="12">
    <source>
        <dbReference type="Pfam" id="PF00122"/>
    </source>
</evidence>
<keyword evidence="11" id="KW-1003">Cell membrane</keyword>
<evidence type="ECO:0000256" key="9">
    <source>
        <dbReference type="ARBA" id="ARBA00022989"/>
    </source>
</evidence>
<dbReference type="Gene3D" id="3.40.50.1000">
    <property type="entry name" value="HAD superfamily/HAD-like"/>
    <property type="match status" value="1"/>
</dbReference>
<dbReference type="EMBL" id="MAEI02000001">
    <property type="protein sequence ID" value="MEO1782097.1"/>
    <property type="molecule type" value="Genomic_DNA"/>
</dbReference>
<dbReference type="InterPro" id="IPR044492">
    <property type="entry name" value="P_typ_ATPase_HD_dom"/>
</dbReference>
<dbReference type="SFLD" id="SFLDF00027">
    <property type="entry name" value="p-type_atpase"/>
    <property type="match status" value="1"/>
</dbReference>
<dbReference type="PRINTS" id="PR00941">
    <property type="entry name" value="CDATPASE"/>
</dbReference>
<reference evidence="13" key="2">
    <citation type="submission" date="2024-02" db="EMBL/GenBank/DDBJ databases">
        <title>The Genome Sequence of Enterococcus diestrammenae JM9A.</title>
        <authorList>
            <person name="Earl A."/>
            <person name="Manson A."/>
            <person name="Gilmore M."/>
            <person name="Sanders J."/>
            <person name="Shea T."/>
            <person name="Howe W."/>
            <person name="Livny J."/>
            <person name="Cuomo C."/>
            <person name="Neafsey D."/>
            <person name="Birren B."/>
        </authorList>
    </citation>
    <scope>NUCLEOTIDE SEQUENCE</scope>
    <source>
        <strain evidence="13">JM9A</strain>
    </source>
</reference>
<dbReference type="SUPFAM" id="SSF56784">
    <property type="entry name" value="HAD-like"/>
    <property type="match status" value="1"/>
</dbReference>
<proteinExistence type="inferred from homology"/>
<dbReference type="InterPro" id="IPR018303">
    <property type="entry name" value="ATPase_P-typ_P_site"/>
</dbReference>
<keyword evidence="9 11" id="KW-1133">Transmembrane helix</keyword>